<comment type="caution">
    <text evidence="1">The sequence shown here is derived from an EMBL/GenBank/DDBJ whole genome shotgun (WGS) entry which is preliminary data.</text>
</comment>
<dbReference type="EMBL" id="CM042047">
    <property type="protein sequence ID" value="KAI3771268.1"/>
    <property type="molecule type" value="Genomic_DNA"/>
</dbReference>
<reference evidence="2" key="1">
    <citation type="journal article" date="2022" name="Mol. Ecol. Resour.">
        <title>The genomes of chicory, endive, great burdock and yacon provide insights into Asteraceae palaeo-polyploidization history and plant inulin production.</title>
        <authorList>
            <person name="Fan W."/>
            <person name="Wang S."/>
            <person name="Wang H."/>
            <person name="Wang A."/>
            <person name="Jiang F."/>
            <person name="Liu H."/>
            <person name="Zhao H."/>
            <person name="Xu D."/>
            <person name="Zhang Y."/>
        </authorList>
    </citation>
    <scope>NUCLEOTIDE SEQUENCE [LARGE SCALE GENOMIC DNA]</scope>
    <source>
        <strain evidence="2">cv. Niubang</strain>
    </source>
</reference>
<evidence type="ECO:0000313" key="1">
    <source>
        <dbReference type="EMBL" id="KAI3771268.1"/>
    </source>
</evidence>
<dbReference type="Proteomes" id="UP001055879">
    <property type="component" value="Linkage Group LG01"/>
</dbReference>
<keyword evidence="2" id="KW-1185">Reference proteome</keyword>
<reference evidence="1 2" key="2">
    <citation type="journal article" date="2022" name="Mol. Ecol. Resour.">
        <title>The genomes of chicory, endive, great burdock and yacon provide insights into Asteraceae paleo-polyploidization history and plant inulin production.</title>
        <authorList>
            <person name="Fan W."/>
            <person name="Wang S."/>
            <person name="Wang H."/>
            <person name="Wang A."/>
            <person name="Jiang F."/>
            <person name="Liu H."/>
            <person name="Zhao H."/>
            <person name="Xu D."/>
            <person name="Zhang Y."/>
        </authorList>
    </citation>
    <scope>NUCLEOTIDE SEQUENCE [LARGE SCALE GENOMIC DNA]</scope>
    <source>
        <strain evidence="2">cv. Niubang</strain>
    </source>
</reference>
<proteinExistence type="predicted"/>
<evidence type="ECO:0000313" key="2">
    <source>
        <dbReference type="Proteomes" id="UP001055879"/>
    </source>
</evidence>
<sequence length="90" mass="10152">MRVLWLGANIDHLAMRVLWLGANIDHLAKLVSEKLVMKRRVAFEETDSGKQSCSKSHSLLIQLQSSFSKLRRWTMFLPFVPGAITLGLGT</sequence>
<gene>
    <name evidence="1" type="ORF">L6452_02428</name>
</gene>
<accession>A0ACB9FK12</accession>
<name>A0ACB9FK12_ARCLA</name>
<protein>
    <submittedName>
        <fullName evidence="1">Uncharacterized protein</fullName>
    </submittedName>
</protein>
<organism evidence="1 2">
    <name type="scientific">Arctium lappa</name>
    <name type="common">Greater burdock</name>
    <name type="synonym">Lappa major</name>
    <dbReference type="NCBI Taxonomy" id="4217"/>
    <lineage>
        <taxon>Eukaryota</taxon>
        <taxon>Viridiplantae</taxon>
        <taxon>Streptophyta</taxon>
        <taxon>Embryophyta</taxon>
        <taxon>Tracheophyta</taxon>
        <taxon>Spermatophyta</taxon>
        <taxon>Magnoliopsida</taxon>
        <taxon>eudicotyledons</taxon>
        <taxon>Gunneridae</taxon>
        <taxon>Pentapetalae</taxon>
        <taxon>asterids</taxon>
        <taxon>campanulids</taxon>
        <taxon>Asterales</taxon>
        <taxon>Asteraceae</taxon>
        <taxon>Carduoideae</taxon>
        <taxon>Cardueae</taxon>
        <taxon>Arctiinae</taxon>
        <taxon>Arctium</taxon>
    </lineage>
</organism>